<keyword evidence="2" id="KW-1133">Transmembrane helix</keyword>
<accession>A0A0C3P0Q7</accession>
<evidence type="ECO:0000256" key="2">
    <source>
        <dbReference type="SAM" id="Phobius"/>
    </source>
</evidence>
<keyword evidence="4" id="KW-1185">Reference proteome</keyword>
<dbReference type="Proteomes" id="UP000054217">
    <property type="component" value="Unassembled WGS sequence"/>
</dbReference>
<feature type="compositionally biased region" description="Low complexity" evidence="1">
    <location>
        <begin position="51"/>
        <end position="72"/>
    </location>
</feature>
<dbReference type="HOGENOM" id="CLU_103448_0_0_1"/>
<evidence type="ECO:0000313" key="3">
    <source>
        <dbReference type="EMBL" id="KIO01081.1"/>
    </source>
</evidence>
<evidence type="ECO:0000313" key="4">
    <source>
        <dbReference type="Proteomes" id="UP000054217"/>
    </source>
</evidence>
<keyword evidence="2" id="KW-0472">Membrane</keyword>
<name>A0A0C3P0Q7_PISTI</name>
<evidence type="ECO:0008006" key="5">
    <source>
        <dbReference type="Google" id="ProtNLM"/>
    </source>
</evidence>
<keyword evidence="2" id="KW-0812">Transmembrane</keyword>
<sequence length="217" mass="23242">MNANANAVSRISTAIGHWRGVSQTSLDIDVEAQAITGYRAPLPLPAVPEQARSAAAPTRAPAPADEAAPTSDPIDDFFGIARPRATRESRHDSYPSVSCVSDVIAMDGEAPPPYVDGAELPAYAVAPSEPATLAMYLFKFGFLFPPFWILGAMILLSPLHAPAEFEPTKPEADRQQLIRMIRDAEIRWAKRCAWALLILVLALGIMAGAVVAVVKSP</sequence>
<reference evidence="4" key="2">
    <citation type="submission" date="2015-01" db="EMBL/GenBank/DDBJ databases">
        <title>Evolutionary Origins and Diversification of the Mycorrhizal Mutualists.</title>
        <authorList>
            <consortium name="DOE Joint Genome Institute"/>
            <consortium name="Mycorrhizal Genomics Consortium"/>
            <person name="Kohler A."/>
            <person name="Kuo A."/>
            <person name="Nagy L.G."/>
            <person name="Floudas D."/>
            <person name="Copeland A."/>
            <person name="Barry K.W."/>
            <person name="Cichocki N."/>
            <person name="Veneault-Fourrey C."/>
            <person name="LaButti K."/>
            <person name="Lindquist E.A."/>
            <person name="Lipzen A."/>
            <person name="Lundell T."/>
            <person name="Morin E."/>
            <person name="Murat C."/>
            <person name="Riley R."/>
            <person name="Ohm R."/>
            <person name="Sun H."/>
            <person name="Tunlid A."/>
            <person name="Henrissat B."/>
            <person name="Grigoriev I.V."/>
            <person name="Hibbett D.S."/>
            <person name="Martin F."/>
        </authorList>
    </citation>
    <scope>NUCLEOTIDE SEQUENCE [LARGE SCALE GENOMIC DNA]</scope>
    <source>
        <strain evidence="4">Marx 270</strain>
    </source>
</reference>
<feature type="transmembrane region" description="Helical" evidence="2">
    <location>
        <begin position="192"/>
        <end position="214"/>
    </location>
</feature>
<dbReference type="EMBL" id="KN831991">
    <property type="protein sequence ID" value="KIO01081.1"/>
    <property type="molecule type" value="Genomic_DNA"/>
</dbReference>
<evidence type="ECO:0000256" key="1">
    <source>
        <dbReference type="SAM" id="MobiDB-lite"/>
    </source>
</evidence>
<dbReference type="OrthoDB" id="3358294at2759"/>
<proteinExistence type="predicted"/>
<organism evidence="3 4">
    <name type="scientific">Pisolithus tinctorius Marx 270</name>
    <dbReference type="NCBI Taxonomy" id="870435"/>
    <lineage>
        <taxon>Eukaryota</taxon>
        <taxon>Fungi</taxon>
        <taxon>Dikarya</taxon>
        <taxon>Basidiomycota</taxon>
        <taxon>Agaricomycotina</taxon>
        <taxon>Agaricomycetes</taxon>
        <taxon>Agaricomycetidae</taxon>
        <taxon>Boletales</taxon>
        <taxon>Sclerodermatineae</taxon>
        <taxon>Pisolithaceae</taxon>
        <taxon>Pisolithus</taxon>
    </lineage>
</organism>
<dbReference type="AlphaFoldDB" id="A0A0C3P0Q7"/>
<feature type="region of interest" description="Disordered" evidence="1">
    <location>
        <begin position="49"/>
        <end position="75"/>
    </location>
</feature>
<protein>
    <recommendedName>
        <fullName evidence="5">Transmembrane protein</fullName>
    </recommendedName>
</protein>
<reference evidence="3 4" key="1">
    <citation type="submission" date="2014-04" db="EMBL/GenBank/DDBJ databases">
        <authorList>
            <consortium name="DOE Joint Genome Institute"/>
            <person name="Kuo A."/>
            <person name="Kohler A."/>
            <person name="Costa M.D."/>
            <person name="Nagy L.G."/>
            <person name="Floudas D."/>
            <person name="Copeland A."/>
            <person name="Barry K.W."/>
            <person name="Cichocki N."/>
            <person name="Veneault-Fourrey C."/>
            <person name="LaButti K."/>
            <person name="Lindquist E.A."/>
            <person name="Lipzen A."/>
            <person name="Lundell T."/>
            <person name="Morin E."/>
            <person name="Murat C."/>
            <person name="Sun H."/>
            <person name="Tunlid A."/>
            <person name="Henrissat B."/>
            <person name="Grigoriev I.V."/>
            <person name="Hibbett D.S."/>
            <person name="Martin F."/>
            <person name="Nordberg H.P."/>
            <person name="Cantor M.N."/>
            <person name="Hua S.X."/>
        </authorList>
    </citation>
    <scope>NUCLEOTIDE SEQUENCE [LARGE SCALE GENOMIC DNA]</scope>
    <source>
        <strain evidence="3 4">Marx 270</strain>
    </source>
</reference>
<dbReference type="InParanoid" id="A0A0C3P0Q7"/>
<gene>
    <name evidence="3" type="ORF">M404DRAFT_741431</name>
</gene>